<keyword evidence="2" id="KW-1185">Reference proteome</keyword>
<organism evidence="2 3">
    <name type="scientific">Setaria digitata</name>
    <dbReference type="NCBI Taxonomy" id="48799"/>
    <lineage>
        <taxon>Eukaryota</taxon>
        <taxon>Metazoa</taxon>
        <taxon>Ecdysozoa</taxon>
        <taxon>Nematoda</taxon>
        <taxon>Chromadorea</taxon>
        <taxon>Rhabditida</taxon>
        <taxon>Spirurina</taxon>
        <taxon>Spiruromorpha</taxon>
        <taxon>Filarioidea</taxon>
        <taxon>Setariidae</taxon>
        <taxon>Setaria</taxon>
    </lineage>
</organism>
<evidence type="ECO:0000313" key="2">
    <source>
        <dbReference type="Proteomes" id="UP000887581"/>
    </source>
</evidence>
<name>A0A915Q1V6_9BILA</name>
<sequence>MVGPAIPTFDDLKNYLRGEPMYYQVFENYLRNTARLIEDLRRRLESSERERHAHEAQELEIPSACPILRCASPPPSQERLEMVEQEEEEQMPATVSHESFMEAVPHEPFANEETINDVAQGARSAVRMHRRIVRTREIVLRSRTVRVPIVDEGWTVTVAAAATQPFNIAKVGDIPECYRQMLVAPKIDPYTVIRKEDGSITIGCGLCTKEFGSLKGWRIHSAKLHVQNGFCQRCCHFVNMPPHVASDEEIKAIMELHLMEWCPMATKTVTKERAAKRRRLQLAGRKEDAKRYFIPLGTQ</sequence>
<proteinExistence type="predicted"/>
<evidence type="ECO:0000313" key="3">
    <source>
        <dbReference type="WBParaSite" id="sdigi.contig767.g9712.t1"/>
    </source>
</evidence>
<protein>
    <submittedName>
        <fullName evidence="3">C2H2-type domain-containing protein</fullName>
    </submittedName>
</protein>
<evidence type="ECO:0000256" key="1">
    <source>
        <dbReference type="SAM" id="Coils"/>
    </source>
</evidence>
<dbReference type="AlphaFoldDB" id="A0A915Q1V6"/>
<accession>A0A915Q1V6</accession>
<dbReference type="WBParaSite" id="sdigi.contig767.g9712.t1">
    <property type="protein sequence ID" value="sdigi.contig767.g9712.t1"/>
    <property type="gene ID" value="sdigi.contig767.g9712"/>
</dbReference>
<dbReference type="Proteomes" id="UP000887581">
    <property type="component" value="Unplaced"/>
</dbReference>
<keyword evidence="1" id="KW-0175">Coiled coil</keyword>
<reference evidence="3" key="1">
    <citation type="submission" date="2022-11" db="UniProtKB">
        <authorList>
            <consortium name="WormBaseParasite"/>
        </authorList>
    </citation>
    <scope>IDENTIFICATION</scope>
</reference>
<feature type="coiled-coil region" evidence="1">
    <location>
        <begin position="30"/>
        <end position="57"/>
    </location>
</feature>